<evidence type="ECO:0000313" key="2">
    <source>
        <dbReference type="Proteomes" id="UP000299102"/>
    </source>
</evidence>
<dbReference type="EMBL" id="BGZK01000433">
    <property type="protein sequence ID" value="GBP43283.1"/>
    <property type="molecule type" value="Genomic_DNA"/>
</dbReference>
<reference evidence="1 2" key="1">
    <citation type="journal article" date="2019" name="Commun. Biol.">
        <title>The bagworm genome reveals a unique fibroin gene that provides high tensile strength.</title>
        <authorList>
            <person name="Kono N."/>
            <person name="Nakamura H."/>
            <person name="Ohtoshi R."/>
            <person name="Tomita M."/>
            <person name="Numata K."/>
            <person name="Arakawa K."/>
        </authorList>
    </citation>
    <scope>NUCLEOTIDE SEQUENCE [LARGE SCALE GENOMIC DNA]</scope>
</reference>
<organism evidence="1 2">
    <name type="scientific">Eumeta variegata</name>
    <name type="common">Bagworm moth</name>
    <name type="synonym">Eumeta japonica</name>
    <dbReference type="NCBI Taxonomy" id="151549"/>
    <lineage>
        <taxon>Eukaryota</taxon>
        <taxon>Metazoa</taxon>
        <taxon>Ecdysozoa</taxon>
        <taxon>Arthropoda</taxon>
        <taxon>Hexapoda</taxon>
        <taxon>Insecta</taxon>
        <taxon>Pterygota</taxon>
        <taxon>Neoptera</taxon>
        <taxon>Endopterygota</taxon>
        <taxon>Lepidoptera</taxon>
        <taxon>Glossata</taxon>
        <taxon>Ditrysia</taxon>
        <taxon>Tineoidea</taxon>
        <taxon>Psychidae</taxon>
        <taxon>Oiketicinae</taxon>
        <taxon>Eumeta</taxon>
    </lineage>
</organism>
<evidence type="ECO:0000313" key="1">
    <source>
        <dbReference type="EMBL" id="GBP43283.1"/>
    </source>
</evidence>
<comment type="caution">
    <text evidence="1">The sequence shown here is derived from an EMBL/GenBank/DDBJ whole genome shotgun (WGS) entry which is preliminary data.</text>
</comment>
<keyword evidence="2" id="KW-1185">Reference proteome</keyword>
<proteinExistence type="predicted"/>
<sequence length="108" mass="12279">MTRVEKVIIRLFGHLERKDRNTNTVSSQRFPRSTSGQNRGQNLIVAPYYCGVQFRVEREYVTRIRGCELRAGRRRGGPIADWITAAAGAHSLRSNSGVLQLSKRVYCL</sequence>
<gene>
    <name evidence="1" type="ORF">EVAR_31167_1</name>
</gene>
<dbReference type="Proteomes" id="UP000299102">
    <property type="component" value="Unassembled WGS sequence"/>
</dbReference>
<dbReference type="AlphaFoldDB" id="A0A4C1VWW6"/>
<accession>A0A4C1VWW6</accession>
<name>A0A4C1VWW6_EUMVA</name>
<protein>
    <submittedName>
        <fullName evidence="1">Uncharacterized protein</fullName>
    </submittedName>
</protein>